<protein>
    <recommendedName>
        <fullName evidence="3">Glycosyltransferase</fullName>
    </recommendedName>
</protein>
<keyword evidence="2" id="KW-1185">Reference proteome</keyword>
<dbReference type="PANTHER" id="PTHR36529:SF1">
    <property type="entry name" value="GLYCOSYLTRANSFERASE"/>
    <property type="match status" value="1"/>
</dbReference>
<name>A0A2T4IC85_9RHOO</name>
<evidence type="ECO:0008006" key="3">
    <source>
        <dbReference type="Google" id="ProtNLM"/>
    </source>
</evidence>
<dbReference type="Pfam" id="PF09837">
    <property type="entry name" value="DUF2064"/>
    <property type="match status" value="1"/>
</dbReference>
<dbReference type="Gene3D" id="3.90.550.10">
    <property type="entry name" value="Spore Coat Polysaccharide Biosynthesis Protein SpsA, Chain A"/>
    <property type="match status" value="1"/>
</dbReference>
<dbReference type="SUPFAM" id="SSF53448">
    <property type="entry name" value="Nucleotide-diphospho-sugar transferases"/>
    <property type="match status" value="1"/>
</dbReference>
<evidence type="ECO:0000313" key="1">
    <source>
        <dbReference type="EMBL" id="PTD95371.1"/>
    </source>
</evidence>
<dbReference type="AlphaFoldDB" id="A0A2T4IC85"/>
<dbReference type="EMBL" id="PZKC01000014">
    <property type="protein sequence ID" value="PTD95371.1"/>
    <property type="molecule type" value="Genomic_DNA"/>
</dbReference>
<evidence type="ECO:0000313" key="2">
    <source>
        <dbReference type="Proteomes" id="UP000241193"/>
    </source>
</evidence>
<gene>
    <name evidence="1" type="ORF">C8261_15100</name>
</gene>
<reference evidence="1 2" key="2">
    <citation type="submission" date="2018-04" db="EMBL/GenBank/DDBJ databases">
        <title>Thauera lacus sp. nov., isolated from an saline lake in Inner Mongolia, China.</title>
        <authorList>
            <person name="Liang Q.-Y."/>
        </authorList>
    </citation>
    <scope>NUCLEOTIDE SEQUENCE [LARGE SCALE GENOMIC DNA]</scope>
    <source>
        <strain evidence="1 2">D20</strain>
    </source>
</reference>
<proteinExistence type="predicted"/>
<dbReference type="InterPro" id="IPR029044">
    <property type="entry name" value="Nucleotide-diphossugar_trans"/>
</dbReference>
<comment type="caution">
    <text evidence="1">The sequence shown here is derived from an EMBL/GenBank/DDBJ whole genome shotgun (WGS) entry which is preliminary data.</text>
</comment>
<dbReference type="Proteomes" id="UP000241193">
    <property type="component" value="Unassembled WGS sequence"/>
</dbReference>
<reference evidence="1 2" key="1">
    <citation type="submission" date="2018-03" db="EMBL/GenBank/DDBJ databases">
        <authorList>
            <person name="Keele B.F."/>
        </authorList>
    </citation>
    <scope>NUCLEOTIDE SEQUENCE [LARGE SCALE GENOMIC DNA]</scope>
    <source>
        <strain evidence="1 2">D20</strain>
    </source>
</reference>
<dbReference type="OrthoDB" id="9798250at2"/>
<organism evidence="1 2">
    <name type="scientific">Pseudothauera lacus</name>
    <dbReference type="NCBI Taxonomy" id="2136175"/>
    <lineage>
        <taxon>Bacteria</taxon>
        <taxon>Pseudomonadati</taxon>
        <taxon>Pseudomonadota</taxon>
        <taxon>Betaproteobacteria</taxon>
        <taxon>Rhodocyclales</taxon>
        <taxon>Zoogloeaceae</taxon>
        <taxon>Pseudothauera</taxon>
    </lineage>
</organism>
<sequence>MHVVVFARAPLAGAAKTRLIPALGAAAAARLHRRLVLRALATAHAAALGPVSLWCAPDCSARFFRALARRGVDCRAQCGADLGARMLHALQAALPAPTLLIGSDCPALTVAHLHQAADCLAAGAEMVFLPAEDGGYVLAGTRTQVPEEAFTAMPWGSAAVMETTRARLRASALRWAEPACLWDVDRPADLLRLAALEAER</sequence>
<dbReference type="InterPro" id="IPR018641">
    <property type="entry name" value="Trfase_1_rSAM/seldom-assoc"/>
</dbReference>
<accession>A0A2T4IC85</accession>
<dbReference type="NCBIfam" id="TIGR04282">
    <property type="entry name" value="glyco_like_cofC"/>
    <property type="match status" value="1"/>
</dbReference>
<dbReference type="PANTHER" id="PTHR36529">
    <property type="entry name" value="SLL1095 PROTEIN"/>
    <property type="match status" value="1"/>
</dbReference>